<accession>A0ABP0YWE2</accession>
<name>A0ABP0YWE2_9ROSI</name>
<dbReference type="SMART" id="SM01211">
    <property type="entry name" value="GATase_5"/>
    <property type="match status" value="1"/>
</dbReference>
<keyword evidence="2" id="KW-1185">Reference proteome</keyword>
<proteinExistence type="predicted"/>
<dbReference type="Gene3D" id="3.40.50.880">
    <property type="match status" value="1"/>
</dbReference>
<dbReference type="PANTHER" id="PTHR10099:SF1">
    <property type="entry name" value="PHOSPHORIBOSYLFORMYLGLYCINAMIDINE SYNTHASE"/>
    <property type="match status" value="1"/>
</dbReference>
<gene>
    <name evidence="1" type="ORF">CITCOLO1_LOCUS16104</name>
</gene>
<dbReference type="Proteomes" id="UP001642487">
    <property type="component" value="Chromosome 6"/>
</dbReference>
<organism evidence="1 2">
    <name type="scientific">Citrullus colocynthis</name>
    <name type="common">colocynth</name>
    <dbReference type="NCBI Taxonomy" id="252529"/>
    <lineage>
        <taxon>Eukaryota</taxon>
        <taxon>Viridiplantae</taxon>
        <taxon>Streptophyta</taxon>
        <taxon>Embryophyta</taxon>
        <taxon>Tracheophyta</taxon>
        <taxon>Spermatophyta</taxon>
        <taxon>Magnoliopsida</taxon>
        <taxon>eudicotyledons</taxon>
        <taxon>Gunneridae</taxon>
        <taxon>Pentapetalae</taxon>
        <taxon>rosids</taxon>
        <taxon>fabids</taxon>
        <taxon>Cucurbitales</taxon>
        <taxon>Cucurbitaceae</taxon>
        <taxon>Benincaseae</taxon>
        <taxon>Citrullus</taxon>
    </lineage>
</organism>
<dbReference type="InterPro" id="IPR029062">
    <property type="entry name" value="Class_I_gatase-like"/>
</dbReference>
<evidence type="ECO:0000313" key="1">
    <source>
        <dbReference type="EMBL" id="CAK9323890.1"/>
    </source>
</evidence>
<dbReference type="EMBL" id="OZ021740">
    <property type="protein sequence ID" value="CAK9323890.1"/>
    <property type="molecule type" value="Genomic_DNA"/>
</dbReference>
<dbReference type="PANTHER" id="PTHR10099">
    <property type="entry name" value="PHOSPHORIBOSYLFORMYLGLYCINAMIDINE SYNTHASE"/>
    <property type="match status" value="1"/>
</dbReference>
<dbReference type="PROSITE" id="PS51273">
    <property type="entry name" value="GATASE_TYPE_1"/>
    <property type="match status" value="1"/>
</dbReference>
<evidence type="ECO:0008006" key="3">
    <source>
        <dbReference type="Google" id="ProtNLM"/>
    </source>
</evidence>
<dbReference type="Pfam" id="PF13507">
    <property type="entry name" value="GATase_5"/>
    <property type="match status" value="1"/>
</dbReference>
<protein>
    <recommendedName>
        <fullName evidence="3">Phosphoribosylformylglycinamidine synthase</fullName>
    </recommendedName>
</protein>
<evidence type="ECO:0000313" key="2">
    <source>
        <dbReference type="Proteomes" id="UP001642487"/>
    </source>
</evidence>
<reference evidence="1 2" key="1">
    <citation type="submission" date="2024-03" db="EMBL/GenBank/DDBJ databases">
        <authorList>
            <person name="Gkanogiannis A."/>
            <person name="Becerra Lopez-Lavalle L."/>
        </authorList>
    </citation>
    <scope>NUCLEOTIDE SEQUENCE [LARGE SCALE GENOMIC DNA]</scope>
</reference>
<dbReference type="SUPFAM" id="SSF52317">
    <property type="entry name" value="Class I glutamine amidotransferase-like"/>
    <property type="match status" value="1"/>
</dbReference>
<sequence length="426" mass="48151">MSEAFDAAGFEAWEVTMSDILEGKISLEQLRGIVFAGGFSYADVLGSAKSWVSSIRFNQIVLSQFQEFYEGPDTFSLGVCNGCQLMALLGWVPGPQVGGVLGVGGDSSQPRFIHNESGRFECWFSKEWKAVPWVYGLPMEREEHTSLMMGFWIIFSIPPNDGILDHLLHSNLAPLRYCDDDGNPTKVYPFNPNGSPLGIAAICSPDGRHLAMMATQTEAVEALSKAGQRNSIELILTEKEKVMQFPFDSAAFGMCSRLKSTQLDDILLSRNAEKEIRVQFLPEKRGKIVKEFFFVKGRSLWRFLYKREIAVVLLPMSFYRFGVMRKLVLDNSYKTDHDVMEKGVKSFISVHFQVERTWNREVGMGYGLLQLHLMPELTAAYLIKDEFLERQLKKILQAQTIALQWRISGVAKAFGFELGISWNKFA</sequence>